<comment type="pathway">
    <text evidence="8">Amino-acid biosynthesis; L-arginine biosynthesis [regulation].</text>
</comment>
<comment type="caution">
    <text evidence="11">The sequence shown here is derived from an EMBL/GenBank/DDBJ whole genome shotgun (WGS) entry which is preliminary data.</text>
</comment>
<dbReference type="EMBL" id="JAWNGC010000015">
    <property type="protein sequence ID" value="MDY5155620.1"/>
    <property type="molecule type" value="Genomic_DNA"/>
</dbReference>
<dbReference type="HAMAP" id="MF_00173">
    <property type="entry name" value="Arg_repressor"/>
    <property type="match status" value="1"/>
</dbReference>
<dbReference type="PANTHER" id="PTHR34471">
    <property type="entry name" value="ARGININE REPRESSOR"/>
    <property type="match status" value="1"/>
</dbReference>
<dbReference type="PRINTS" id="PR01467">
    <property type="entry name" value="ARGREPRESSOR"/>
</dbReference>
<dbReference type="InterPro" id="IPR001669">
    <property type="entry name" value="Arg_repress"/>
</dbReference>
<evidence type="ECO:0000259" key="9">
    <source>
        <dbReference type="Pfam" id="PF01316"/>
    </source>
</evidence>
<evidence type="ECO:0000256" key="5">
    <source>
        <dbReference type="ARBA" id="ARBA00023015"/>
    </source>
</evidence>
<dbReference type="GO" id="GO:0005737">
    <property type="term" value="C:cytoplasm"/>
    <property type="evidence" value="ECO:0007669"/>
    <property type="project" value="UniProtKB-SubCell"/>
</dbReference>
<dbReference type="InterPro" id="IPR020900">
    <property type="entry name" value="Arg_repress_DNA-bd"/>
</dbReference>
<proteinExistence type="inferred from homology"/>
<comment type="function">
    <text evidence="8">Regulates arginine biosynthesis genes.</text>
</comment>
<gene>
    <name evidence="8" type="primary">argR</name>
    <name evidence="11" type="ORF">R6G80_07800</name>
</gene>
<evidence type="ECO:0000256" key="4">
    <source>
        <dbReference type="ARBA" id="ARBA00022491"/>
    </source>
</evidence>
<evidence type="ECO:0000313" key="11">
    <source>
        <dbReference type="EMBL" id="MDY5155620.1"/>
    </source>
</evidence>
<dbReference type="GO" id="GO:0051259">
    <property type="term" value="P:protein complex oligomerization"/>
    <property type="evidence" value="ECO:0007669"/>
    <property type="project" value="InterPro"/>
</dbReference>
<keyword evidence="7 8" id="KW-0804">Transcription</keyword>
<comment type="subcellular location">
    <subcellularLocation>
        <location evidence="1 8">Cytoplasm</location>
    </subcellularLocation>
</comment>
<name>A0AAW9HYT0_9ACTO</name>
<dbReference type="GO" id="GO:0003700">
    <property type="term" value="F:DNA-binding transcription factor activity"/>
    <property type="evidence" value="ECO:0007669"/>
    <property type="project" value="UniProtKB-UniRule"/>
</dbReference>
<dbReference type="SUPFAM" id="SSF55252">
    <property type="entry name" value="C-terminal domain of arginine repressor"/>
    <property type="match status" value="1"/>
</dbReference>
<keyword evidence="8" id="KW-0028">Amino-acid biosynthesis</keyword>
<sequence>MGSGIPSSRSARQGLITSILQTYTIGSQNELRNHLSQAGVEVTQATLSRDLDELGAVKIRIDGTMAYRIADHSVDSGDRLTRWIREILLSADTALNQIVLKTPPGAAQLLAAGMDRTNLDGLLGCIAGDDTVLLVMNSVERAQIVTQKLLNLGDKSEESI</sequence>
<reference evidence="11" key="1">
    <citation type="submission" date="2023-10" db="EMBL/GenBank/DDBJ databases">
        <title>Whole Genome based description of the genera Actinobaculum and Actinotignum reveals a complex phylogenetic relationship within the species included in the genus Actinotignum.</title>
        <authorList>
            <person name="Jensen C.S."/>
            <person name="Dargis R."/>
            <person name="Kemp M."/>
            <person name="Christensen J.J."/>
        </authorList>
    </citation>
    <scope>NUCLEOTIDE SEQUENCE</scope>
    <source>
        <strain evidence="11">SLA_B511</strain>
    </source>
</reference>
<dbReference type="PANTHER" id="PTHR34471:SF1">
    <property type="entry name" value="ARGININE REPRESSOR"/>
    <property type="match status" value="1"/>
</dbReference>
<dbReference type="Gene3D" id="3.30.1360.40">
    <property type="match status" value="1"/>
</dbReference>
<accession>A0AAW9HYT0</accession>
<evidence type="ECO:0000256" key="6">
    <source>
        <dbReference type="ARBA" id="ARBA00023125"/>
    </source>
</evidence>
<dbReference type="Proteomes" id="UP001281731">
    <property type="component" value="Unassembled WGS sequence"/>
</dbReference>
<keyword evidence="4 8" id="KW-0678">Repressor</keyword>
<dbReference type="AlphaFoldDB" id="A0AAW9HYT0"/>
<organism evidence="11 12">
    <name type="scientific">Actinotignum urinale</name>
    <dbReference type="NCBI Taxonomy" id="190146"/>
    <lineage>
        <taxon>Bacteria</taxon>
        <taxon>Bacillati</taxon>
        <taxon>Actinomycetota</taxon>
        <taxon>Actinomycetes</taxon>
        <taxon>Actinomycetales</taxon>
        <taxon>Actinomycetaceae</taxon>
        <taxon>Actinotignum</taxon>
    </lineage>
</organism>
<dbReference type="GO" id="GO:0006526">
    <property type="term" value="P:L-arginine biosynthetic process"/>
    <property type="evidence" value="ECO:0007669"/>
    <property type="project" value="UniProtKB-KW"/>
</dbReference>
<evidence type="ECO:0000313" key="12">
    <source>
        <dbReference type="Proteomes" id="UP001281731"/>
    </source>
</evidence>
<keyword evidence="3 8" id="KW-0963">Cytoplasm</keyword>
<keyword evidence="5 8" id="KW-0805">Transcription regulation</keyword>
<comment type="similarity">
    <text evidence="2 8">Belongs to the ArgR family.</text>
</comment>
<evidence type="ECO:0000256" key="2">
    <source>
        <dbReference type="ARBA" id="ARBA00008316"/>
    </source>
</evidence>
<evidence type="ECO:0000259" key="10">
    <source>
        <dbReference type="Pfam" id="PF02863"/>
    </source>
</evidence>
<dbReference type="GO" id="GO:1900079">
    <property type="term" value="P:regulation of arginine biosynthetic process"/>
    <property type="evidence" value="ECO:0007669"/>
    <property type="project" value="UniProtKB-UniRule"/>
</dbReference>
<protein>
    <recommendedName>
        <fullName evidence="8">Arginine repressor</fullName>
    </recommendedName>
</protein>
<dbReference type="InterPro" id="IPR036251">
    <property type="entry name" value="Arg_repress_C_sf"/>
</dbReference>
<dbReference type="RefSeq" id="WP_022865536.1">
    <property type="nucleotide sequence ID" value="NZ_CAMYCL010000024.1"/>
</dbReference>
<evidence type="ECO:0000256" key="8">
    <source>
        <dbReference type="HAMAP-Rule" id="MF_00173"/>
    </source>
</evidence>
<keyword evidence="6 8" id="KW-0238">DNA-binding</keyword>
<dbReference type="InterPro" id="IPR036388">
    <property type="entry name" value="WH-like_DNA-bd_sf"/>
</dbReference>
<dbReference type="GO" id="GO:0034618">
    <property type="term" value="F:arginine binding"/>
    <property type="evidence" value="ECO:0007669"/>
    <property type="project" value="InterPro"/>
</dbReference>
<dbReference type="InterPro" id="IPR036390">
    <property type="entry name" value="WH_DNA-bd_sf"/>
</dbReference>
<dbReference type="Pfam" id="PF01316">
    <property type="entry name" value="Arg_repressor"/>
    <property type="match status" value="1"/>
</dbReference>
<evidence type="ECO:0000256" key="7">
    <source>
        <dbReference type="ARBA" id="ARBA00023163"/>
    </source>
</evidence>
<evidence type="ECO:0000256" key="3">
    <source>
        <dbReference type="ARBA" id="ARBA00022490"/>
    </source>
</evidence>
<dbReference type="Gene3D" id="1.10.10.10">
    <property type="entry name" value="Winged helix-like DNA-binding domain superfamily/Winged helix DNA-binding domain"/>
    <property type="match status" value="1"/>
</dbReference>
<feature type="domain" description="Arginine repressor C-terminal" evidence="10">
    <location>
        <begin position="84"/>
        <end position="150"/>
    </location>
</feature>
<dbReference type="InterPro" id="IPR020899">
    <property type="entry name" value="Arg_repress_C"/>
</dbReference>
<evidence type="ECO:0000256" key="1">
    <source>
        <dbReference type="ARBA" id="ARBA00004496"/>
    </source>
</evidence>
<dbReference type="Pfam" id="PF02863">
    <property type="entry name" value="Arg_repressor_C"/>
    <property type="match status" value="1"/>
</dbReference>
<dbReference type="GO" id="GO:0003677">
    <property type="term" value="F:DNA binding"/>
    <property type="evidence" value="ECO:0007669"/>
    <property type="project" value="UniProtKB-KW"/>
</dbReference>
<dbReference type="SUPFAM" id="SSF46785">
    <property type="entry name" value="Winged helix' DNA-binding domain"/>
    <property type="match status" value="1"/>
</dbReference>
<feature type="domain" description="Arginine repressor DNA-binding" evidence="9">
    <location>
        <begin position="8"/>
        <end position="69"/>
    </location>
</feature>
<keyword evidence="8" id="KW-0055">Arginine biosynthesis</keyword>